<keyword evidence="2" id="KW-1185">Reference proteome</keyword>
<dbReference type="InterPro" id="IPR019657">
    <property type="entry name" value="ComFB"/>
</dbReference>
<evidence type="ECO:0000313" key="2">
    <source>
        <dbReference type="Proteomes" id="UP001409585"/>
    </source>
</evidence>
<dbReference type="EMBL" id="BAABLX010000029">
    <property type="protein sequence ID" value="GAA4951365.1"/>
    <property type="molecule type" value="Genomic_DNA"/>
</dbReference>
<dbReference type="AlphaFoldDB" id="A0AAV3U5X9"/>
<evidence type="ECO:0008006" key="3">
    <source>
        <dbReference type="Google" id="ProtNLM"/>
    </source>
</evidence>
<gene>
    <name evidence="1" type="ORF">GCM10025791_34790</name>
</gene>
<dbReference type="RefSeq" id="WP_345425355.1">
    <property type="nucleotide sequence ID" value="NZ_AP031496.1"/>
</dbReference>
<sequence>MLLHVHPKSKAASDLDSIHNFYENLVINQITQTSERAANDSDFLADVACVALNHLPPRYIRYDVDMTFFLSPQEQQEIQDKVNKAVKDALAYVAKRARPTDD</sequence>
<evidence type="ECO:0000313" key="1">
    <source>
        <dbReference type="EMBL" id="GAA4951365.1"/>
    </source>
</evidence>
<comment type="caution">
    <text evidence="1">The sequence shown here is derived from an EMBL/GenBank/DDBJ whole genome shotgun (WGS) entry which is preliminary data.</text>
</comment>
<protein>
    <recommendedName>
        <fullName evidence="3">Competence protein ComFB</fullName>
    </recommendedName>
</protein>
<accession>A0AAV3U5X9</accession>
<name>A0AAV3U5X9_9ALTE</name>
<organism evidence="1 2">
    <name type="scientific">Halioxenophilus aromaticivorans</name>
    <dbReference type="NCBI Taxonomy" id="1306992"/>
    <lineage>
        <taxon>Bacteria</taxon>
        <taxon>Pseudomonadati</taxon>
        <taxon>Pseudomonadota</taxon>
        <taxon>Gammaproteobacteria</taxon>
        <taxon>Alteromonadales</taxon>
        <taxon>Alteromonadaceae</taxon>
        <taxon>Halioxenophilus</taxon>
    </lineage>
</organism>
<dbReference type="Proteomes" id="UP001409585">
    <property type="component" value="Unassembled WGS sequence"/>
</dbReference>
<dbReference type="Pfam" id="PF10719">
    <property type="entry name" value="ComFB"/>
    <property type="match status" value="1"/>
</dbReference>
<proteinExistence type="predicted"/>
<reference evidence="2" key="1">
    <citation type="journal article" date="2019" name="Int. J. Syst. Evol. Microbiol.">
        <title>The Global Catalogue of Microorganisms (GCM) 10K type strain sequencing project: providing services to taxonomists for standard genome sequencing and annotation.</title>
        <authorList>
            <consortium name="The Broad Institute Genomics Platform"/>
            <consortium name="The Broad Institute Genome Sequencing Center for Infectious Disease"/>
            <person name="Wu L."/>
            <person name="Ma J."/>
        </authorList>
    </citation>
    <scope>NUCLEOTIDE SEQUENCE [LARGE SCALE GENOMIC DNA]</scope>
    <source>
        <strain evidence="2">JCM 19134</strain>
    </source>
</reference>